<organism evidence="2 3">
    <name type="scientific">Tahibacter harae</name>
    <dbReference type="NCBI Taxonomy" id="2963937"/>
    <lineage>
        <taxon>Bacteria</taxon>
        <taxon>Pseudomonadati</taxon>
        <taxon>Pseudomonadota</taxon>
        <taxon>Gammaproteobacteria</taxon>
        <taxon>Lysobacterales</taxon>
        <taxon>Rhodanobacteraceae</taxon>
        <taxon>Tahibacter</taxon>
    </lineage>
</organism>
<proteinExistence type="predicted"/>
<comment type="caution">
    <text evidence="2">The sequence shown here is derived from an EMBL/GenBank/DDBJ whole genome shotgun (WGS) entry which is preliminary data.</text>
</comment>
<feature type="transmembrane region" description="Helical" evidence="1">
    <location>
        <begin position="103"/>
        <end position="120"/>
    </location>
</feature>
<gene>
    <name evidence="2" type="ORF">NM961_12940</name>
</gene>
<evidence type="ECO:0000313" key="3">
    <source>
        <dbReference type="Proteomes" id="UP001165498"/>
    </source>
</evidence>
<protein>
    <recommendedName>
        <fullName evidence="4">DUF423 domain-containing protein</fullName>
    </recommendedName>
</protein>
<dbReference type="EMBL" id="JANFQO010000011">
    <property type="protein sequence ID" value="MCQ4165618.1"/>
    <property type="molecule type" value="Genomic_DNA"/>
</dbReference>
<evidence type="ECO:0000313" key="2">
    <source>
        <dbReference type="EMBL" id="MCQ4165618.1"/>
    </source>
</evidence>
<keyword evidence="1" id="KW-1133">Transmembrane helix</keyword>
<name>A0ABT1QTL4_9GAMM</name>
<feature type="transmembrane region" description="Helical" evidence="1">
    <location>
        <begin position="75"/>
        <end position="97"/>
    </location>
</feature>
<sequence>MNHWLLAAAIAALLTFAVHTFVGGRLIAAPLLAAPGLARIPRLTTYYCWHMVSILLLAMALALGWTAWQANPPMVLLLVVLAAAFALLSLGLAAAFRVSPWQLPQWIFFVLIALLGAAGLSA</sequence>
<keyword evidence="1" id="KW-0812">Transmembrane</keyword>
<evidence type="ECO:0008006" key="4">
    <source>
        <dbReference type="Google" id="ProtNLM"/>
    </source>
</evidence>
<keyword evidence="3" id="KW-1185">Reference proteome</keyword>
<dbReference type="Proteomes" id="UP001165498">
    <property type="component" value="Unassembled WGS sequence"/>
</dbReference>
<reference evidence="2" key="1">
    <citation type="submission" date="2022-07" db="EMBL/GenBank/DDBJ databases">
        <title>Tahibacter sp., a new gammaproteobacterium isolated from the silt sample collected at pig farm.</title>
        <authorList>
            <person name="Chen H."/>
        </authorList>
    </citation>
    <scope>NUCLEOTIDE SEQUENCE</scope>
    <source>
        <strain evidence="2">P2K</strain>
    </source>
</reference>
<keyword evidence="1" id="KW-0472">Membrane</keyword>
<feature type="transmembrane region" description="Helical" evidence="1">
    <location>
        <begin position="49"/>
        <end position="68"/>
    </location>
</feature>
<accession>A0ABT1QTL4</accession>
<evidence type="ECO:0000256" key="1">
    <source>
        <dbReference type="SAM" id="Phobius"/>
    </source>
</evidence>
<dbReference type="RefSeq" id="WP_255914809.1">
    <property type="nucleotide sequence ID" value="NZ_JANFQO010000011.1"/>
</dbReference>